<feature type="transmembrane region" description="Helical" evidence="5">
    <location>
        <begin position="300"/>
        <end position="319"/>
    </location>
</feature>
<dbReference type="InterPro" id="IPR010291">
    <property type="entry name" value="Ion_channel_UNC-93"/>
</dbReference>
<evidence type="ECO:0000256" key="5">
    <source>
        <dbReference type="SAM" id="Phobius"/>
    </source>
</evidence>
<feature type="transmembrane region" description="Helical" evidence="5">
    <location>
        <begin position="178"/>
        <end position="199"/>
    </location>
</feature>
<feature type="transmembrane region" description="Helical" evidence="5">
    <location>
        <begin position="81"/>
        <end position="101"/>
    </location>
</feature>
<dbReference type="SUPFAM" id="SSF103473">
    <property type="entry name" value="MFS general substrate transporter"/>
    <property type="match status" value="1"/>
</dbReference>
<organism evidence="6 7">
    <name type="scientific">Exophiala dermatitidis</name>
    <name type="common">Black yeast-like fungus</name>
    <name type="synonym">Wangiella dermatitidis</name>
    <dbReference type="NCBI Taxonomy" id="5970"/>
    <lineage>
        <taxon>Eukaryota</taxon>
        <taxon>Fungi</taxon>
        <taxon>Dikarya</taxon>
        <taxon>Ascomycota</taxon>
        <taxon>Pezizomycotina</taxon>
        <taxon>Eurotiomycetes</taxon>
        <taxon>Chaetothyriomycetidae</taxon>
        <taxon>Chaetothyriales</taxon>
        <taxon>Herpotrichiellaceae</taxon>
        <taxon>Exophiala</taxon>
    </lineage>
</organism>
<evidence type="ECO:0000313" key="7">
    <source>
        <dbReference type="Proteomes" id="UP001161757"/>
    </source>
</evidence>
<feature type="transmembrane region" description="Helical" evidence="5">
    <location>
        <begin position="267"/>
        <end position="288"/>
    </location>
</feature>
<name>A0AAN6F3U4_EXODE</name>
<dbReference type="PANTHER" id="PTHR23294:SF59">
    <property type="entry name" value="UNC93-LIKE PROTEIN C922.05C"/>
    <property type="match status" value="1"/>
</dbReference>
<sequence length="476" mass="51972">MAVKIPGAPPLRLHSPYWQNVIIGILVGLTAGLYVALNLLGAGGGRPNSASTVQVVNATLCTVWFFSASFGGSVLNKIGPAITASLGVLGYVIYVGSLWYFDQTGKEGFPIFAGVCIGISAGLIFVTMGYIAMSYSEEQDRGKFITMSINLQAVGAVVGGIIPLIINKDSTEAAGVPAPVYIVFIVMMGLGMIGAFALMPPSKITRDDGTQVGLVQARTFVEELKSNLEIFKDWKLLIMVPGFLPAECFLVYGGSVNAYHNNLRTRCLLSFLAVVIQIPAGWALQAILDHKKWKRQTRAFIGLAVVGIPLIGAWVWEIIRVRHYDRSNPPARPMDWTDDGFVAIFFLFIMNWVFSSLWQYIILYFLGTLTNSPRKSANYAGVFRGFLGAGEAICFGVDSTEVPYMKEAAVIFAFYTAGVLIFAYLALYHIRETEYFNGEDDVVIPKHVLEEHPEAVTVEGKQSVEDQTVTIGSEKA</sequence>
<comment type="subcellular location">
    <subcellularLocation>
        <location evidence="1">Membrane</location>
        <topology evidence="1">Multi-pass membrane protein</topology>
    </subcellularLocation>
</comment>
<gene>
    <name evidence="6" type="ORF">HRR80_000269</name>
</gene>
<dbReference type="InterPro" id="IPR051617">
    <property type="entry name" value="UNC-93-like_regulator"/>
</dbReference>
<keyword evidence="3 5" id="KW-1133">Transmembrane helix</keyword>
<feature type="transmembrane region" description="Helical" evidence="5">
    <location>
        <begin position="408"/>
        <end position="427"/>
    </location>
</feature>
<evidence type="ECO:0000256" key="4">
    <source>
        <dbReference type="ARBA" id="ARBA00023136"/>
    </source>
</evidence>
<evidence type="ECO:0000256" key="1">
    <source>
        <dbReference type="ARBA" id="ARBA00004141"/>
    </source>
</evidence>
<dbReference type="Proteomes" id="UP001161757">
    <property type="component" value="Unassembled WGS sequence"/>
</dbReference>
<evidence type="ECO:0000256" key="2">
    <source>
        <dbReference type="ARBA" id="ARBA00022692"/>
    </source>
</evidence>
<keyword evidence="2 5" id="KW-0812">Transmembrane</keyword>
<feature type="transmembrane region" description="Helical" evidence="5">
    <location>
        <begin position="144"/>
        <end position="166"/>
    </location>
</feature>
<dbReference type="AlphaFoldDB" id="A0AAN6F3U4"/>
<comment type="caution">
    <text evidence="6">The sequence shown here is derived from an EMBL/GenBank/DDBJ whole genome shotgun (WGS) entry which is preliminary data.</text>
</comment>
<dbReference type="Gene3D" id="1.20.1250.20">
    <property type="entry name" value="MFS general substrate transporter like domains"/>
    <property type="match status" value="1"/>
</dbReference>
<dbReference type="PANTHER" id="PTHR23294">
    <property type="entry name" value="ET TRANSLATION PRODUCT-RELATED"/>
    <property type="match status" value="1"/>
</dbReference>
<feature type="transmembrane region" description="Helical" evidence="5">
    <location>
        <begin position="55"/>
        <end position="75"/>
    </location>
</feature>
<dbReference type="GO" id="GO:0016020">
    <property type="term" value="C:membrane"/>
    <property type="evidence" value="ECO:0007669"/>
    <property type="project" value="UniProtKB-SubCell"/>
</dbReference>
<feature type="transmembrane region" description="Helical" evidence="5">
    <location>
        <begin position="108"/>
        <end position="132"/>
    </location>
</feature>
<proteinExistence type="predicted"/>
<reference evidence="6" key="1">
    <citation type="submission" date="2023-01" db="EMBL/GenBank/DDBJ databases">
        <title>Exophiala dermititidis isolated from Cystic Fibrosis Patient.</title>
        <authorList>
            <person name="Kurbessoian T."/>
            <person name="Crocker A."/>
            <person name="Murante D."/>
            <person name="Hogan D.A."/>
            <person name="Stajich J.E."/>
        </authorList>
    </citation>
    <scope>NUCLEOTIDE SEQUENCE</scope>
    <source>
        <strain evidence="6">Ex8</strain>
    </source>
</reference>
<evidence type="ECO:0000313" key="6">
    <source>
        <dbReference type="EMBL" id="KAJ8995501.1"/>
    </source>
</evidence>
<accession>A0AAN6F3U4</accession>
<keyword evidence="4 5" id="KW-0472">Membrane</keyword>
<dbReference type="EMBL" id="JAJGCB010000001">
    <property type="protein sequence ID" value="KAJ8995501.1"/>
    <property type="molecule type" value="Genomic_DNA"/>
</dbReference>
<evidence type="ECO:0000256" key="3">
    <source>
        <dbReference type="ARBA" id="ARBA00022989"/>
    </source>
</evidence>
<dbReference type="Pfam" id="PF05978">
    <property type="entry name" value="UNC-93"/>
    <property type="match status" value="1"/>
</dbReference>
<evidence type="ECO:0008006" key="8">
    <source>
        <dbReference type="Google" id="ProtNLM"/>
    </source>
</evidence>
<feature type="transmembrane region" description="Helical" evidence="5">
    <location>
        <begin position="20"/>
        <end position="43"/>
    </location>
</feature>
<feature type="transmembrane region" description="Helical" evidence="5">
    <location>
        <begin position="340"/>
        <end position="366"/>
    </location>
</feature>
<protein>
    <recommendedName>
        <fullName evidence="8">MFS general substrate transporter</fullName>
    </recommendedName>
</protein>
<dbReference type="InterPro" id="IPR036259">
    <property type="entry name" value="MFS_trans_sf"/>
</dbReference>